<sequence length="167" mass="18016">MLSIGTFRNILIILLFINFANIVVSLSYQQIKNKYNCSSISNDLCCGDGCTFCGICNETNPSANMMCCSIVIIDSNKICDSTTKSPCIIDLTKEKNNNKNSSNNSTNSSTQKSGGEIVIDWFGNLSVIGIILISVALACAVIVILYACCIFGDKKPPTDYALIVGKE</sequence>
<organism evidence="2">
    <name type="scientific">Satyrvirus sp</name>
    <dbReference type="NCBI Taxonomy" id="2487771"/>
    <lineage>
        <taxon>Viruses</taxon>
        <taxon>Varidnaviria</taxon>
        <taxon>Bamfordvirae</taxon>
        <taxon>Nucleocytoviricota</taxon>
        <taxon>Megaviricetes</taxon>
        <taxon>Imitervirales</taxon>
        <taxon>Mimiviridae</taxon>
        <taxon>Megamimivirinae</taxon>
    </lineage>
</organism>
<proteinExistence type="predicted"/>
<dbReference type="EMBL" id="MK072470">
    <property type="protein sequence ID" value="AYV85727.1"/>
    <property type="molecule type" value="Genomic_DNA"/>
</dbReference>
<evidence type="ECO:0000313" key="2">
    <source>
        <dbReference type="EMBL" id="AYV85727.1"/>
    </source>
</evidence>
<feature type="transmembrane region" description="Helical" evidence="1">
    <location>
        <begin position="6"/>
        <end position="28"/>
    </location>
</feature>
<keyword evidence="1" id="KW-1133">Transmembrane helix</keyword>
<keyword evidence="1" id="KW-0472">Membrane</keyword>
<keyword evidence="1" id="KW-0812">Transmembrane</keyword>
<gene>
    <name evidence="2" type="ORF">Satyrvirus34_7</name>
</gene>
<name>A0A3G5AEX5_9VIRU</name>
<accession>A0A3G5AEX5</accession>
<feature type="transmembrane region" description="Helical" evidence="1">
    <location>
        <begin position="121"/>
        <end position="147"/>
    </location>
</feature>
<evidence type="ECO:0000256" key="1">
    <source>
        <dbReference type="SAM" id="Phobius"/>
    </source>
</evidence>
<reference evidence="2" key="1">
    <citation type="submission" date="2018-10" db="EMBL/GenBank/DDBJ databases">
        <title>Hidden diversity of soil giant viruses.</title>
        <authorList>
            <person name="Schulz F."/>
            <person name="Alteio L."/>
            <person name="Goudeau D."/>
            <person name="Ryan E.M."/>
            <person name="Malmstrom R.R."/>
            <person name="Blanchard J."/>
            <person name="Woyke T."/>
        </authorList>
    </citation>
    <scope>NUCLEOTIDE SEQUENCE</scope>
    <source>
        <strain evidence="2">SAV1</strain>
    </source>
</reference>
<protein>
    <submittedName>
        <fullName evidence="2">Uncharacterized protein</fullName>
    </submittedName>
</protein>